<dbReference type="Pfam" id="PF21857">
    <property type="entry name" value="DUF6913"/>
    <property type="match status" value="1"/>
</dbReference>
<dbReference type="EMBL" id="JAGUCO010000023">
    <property type="protein sequence ID" value="MBS2100456.1"/>
    <property type="molecule type" value="Genomic_DNA"/>
</dbReference>
<comment type="caution">
    <text evidence="1">The sequence shown here is derived from an EMBL/GenBank/DDBJ whole genome shotgun (WGS) entry which is preliminary data.</text>
</comment>
<sequence>MSNFIDDFREKIAGYFLKREIKKQPHKASIHNLQTAESAGILFDATQPENLKIVKELIGELKEFNIQSKALGYINQSKRDDDYIGDNIYSFVCKKDFSLFYKPKSENITQFMETPFHLLIVLANEFLFPIDYIGSLSKAQFKAGRTNIDNEMFDFMIELKEGDSIKDLKKHIIHYLSIINNKNTQC</sequence>
<dbReference type="Proteomes" id="UP000708576">
    <property type="component" value="Unassembled WGS sequence"/>
</dbReference>
<dbReference type="RefSeq" id="WP_212218329.1">
    <property type="nucleotide sequence ID" value="NZ_JAGUCO010000023.1"/>
</dbReference>
<name>A0ABS5K182_9BACT</name>
<protein>
    <submittedName>
        <fullName evidence="1">Uncharacterized protein</fullName>
    </submittedName>
</protein>
<evidence type="ECO:0000313" key="1">
    <source>
        <dbReference type="EMBL" id="MBS2100456.1"/>
    </source>
</evidence>
<evidence type="ECO:0000313" key="2">
    <source>
        <dbReference type="Proteomes" id="UP000708576"/>
    </source>
</evidence>
<organism evidence="1 2">
    <name type="scientific">Carboxylicivirga linearis</name>
    <dbReference type="NCBI Taxonomy" id="1628157"/>
    <lineage>
        <taxon>Bacteria</taxon>
        <taxon>Pseudomonadati</taxon>
        <taxon>Bacteroidota</taxon>
        <taxon>Bacteroidia</taxon>
        <taxon>Marinilabiliales</taxon>
        <taxon>Marinilabiliaceae</taxon>
        <taxon>Carboxylicivirga</taxon>
    </lineage>
</organism>
<dbReference type="InterPro" id="IPR054207">
    <property type="entry name" value="DUF6913"/>
</dbReference>
<proteinExistence type="predicted"/>
<reference evidence="1 2" key="1">
    <citation type="journal article" date="2015" name="Int. J. Syst. Evol. Microbiol.">
        <title>Carboxylicivirga linearis sp. nov., isolated from a sea cucumber culture pond.</title>
        <authorList>
            <person name="Wang F.Q."/>
            <person name="Zhou Y.X."/>
            <person name="Lin X.Z."/>
            <person name="Chen G.J."/>
            <person name="Du Z.J."/>
        </authorList>
    </citation>
    <scope>NUCLEOTIDE SEQUENCE [LARGE SCALE GENOMIC DNA]</scope>
    <source>
        <strain evidence="1 2">FB218</strain>
    </source>
</reference>
<accession>A0ABS5K182</accession>
<keyword evidence="2" id="KW-1185">Reference proteome</keyword>
<gene>
    <name evidence="1" type="ORF">KEM10_19375</name>
</gene>